<keyword evidence="2 7" id="KW-0441">Lipid A biosynthesis</keyword>
<dbReference type="GO" id="GO:0016020">
    <property type="term" value="C:membrane"/>
    <property type="evidence" value="ECO:0007669"/>
    <property type="project" value="GOC"/>
</dbReference>
<feature type="domain" description="UDP-3-O-[3-hydroxymyristoyl] glucosamine N-acyltransferase non-repeat region" evidence="8">
    <location>
        <begin position="22"/>
        <end position="89"/>
    </location>
</feature>
<dbReference type="Pfam" id="PF04613">
    <property type="entry name" value="LpxD"/>
    <property type="match status" value="1"/>
</dbReference>
<evidence type="ECO:0000256" key="1">
    <source>
        <dbReference type="ARBA" id="ARBA00022516"/>
    </source>
</evidence>
<reference evidence="9 10" key="1">
    <citation type="submission" date="2018-09" db="EMBL/GenBank/DDBJ databases">
        <title>Genome sequencing of strain 6GH32-13.</title>
        <authorList>
            <person name="Weon H.-Y."/>
            <person name="Heo J."/>
            <person name="Kwon S.-W."/>
        </authorList>
    </citation>
    <scope>NUCLEOTIDE SEQUENCE [LARGE SCALE GENOMIC DNA]</scope>
    <source>
        <strain evidence="9 10">5GH32-13</strain>
    </source>
</reference>
<dbReference type="EMBL" id="CP032157">
    <property type="protein sequence ID" value="AXY77916.1"/>
    <property type="molecule type" value="Genomic_DNA"/>
</dbReference>
<dbReference type="Proteomes" id="UP000263900">
    <property type="component" value="Chromosome"/>
</dbReference>
<dbReference type="PANTHER" id="PTHR43378:SF2">
    <property type="entry name" value="UDP-3-O-ACYLGLUCOSAMINE N-ACYLTRANSFERASE 1, MITOCHONDRIAL-RELATED"/>
    <property type="match status" value="1"/>
</dbReference>
<dbReference type="InterPro" id="IPR007691">
    <property type="entry name" value="LpxD"/>
</dbReference>
<evidence type="ECO:0000256" key="3">
    <source>
        <dbReference type="ARBA" id="ARBA00022679"/>
    </source>
</evidence>
<dbReference type="OrthoDB" id="9784739at2"/>
<dbReference type="AlphaFoldDB" id="A0A3B7MXY6"/>
<organism evidence="9 10">
    <name type="scientific">Paraflavitalea soli</name>
    <dbReference type="NCBI Taxonomy" id="2315862"/>
    <lineage>
        <taxon>Bacteria</taxon>
        <taxon>Pseudomonadati</taxon>
        <taxon>Bacteroidota</taxon>
        <taxon>Chitinophagia</taxon>
        <taxon>Chitinophagales</taxon>
        <taxon>Chitinophagaceae</taxon>
        <taxon>Paraflavitalea</taxon>
    </lineage>
</organism>
<gene>
    <name evidence="7 9" type="primary">lpxD</name>
    <name evidence="9" type="ORF">D3H65_29720</name>
</gene>
<proteinExistence type="inferred from homology"/>
<evidence type="ECO:0000256" key="6">
    <source>
        <dbReference type="ARBA" id="ARBA00023315"/>
    </source>
</evidence>
<evidence type="ECO:0000256" key="2">
    <source>
        <dbReference type="ARBA" id="ARBA00022556"/>
    </source>
</evidence>
<sequence>MQFTAQQIADLLQGQIEGDGTVLISKLAKIEEGETGSISFLANPLYTPYLYKTKASLVIINKDFELTAPVTTTLLRVESAANAFTQLLEMYNQVKLNKKGISKMAFIAESATVGKDIYAGEFAFIGENAKIGNNVKIYPQAYVGDNVVIGDNTTLFAGVKIYSETVIGKNCIIHSGTVIGSDGFRFNPENDHKKVPQIGNVIIEDDVEIGANCAIDRATLGSTILRKGVKFDNLIHIAHNVEVGENTYFAAHGVVAGSTKIGKNCMFSGQVGIVGHLQVADNTIITAQSGISKSITKPGETYMGSPAFDANKYRKAFIHFRNLDALVQRVNALERQLKEADVNRKS</sequence>
<comment type="catalytic activity">
    <reaction evidence="7">
        <text>a UDP-3-O-[(3R)-3-hydroxyacyl]-alpha-D-glucosamine + a (3R)-hydroxyacyl-[ACP] = a UDP-2-N,3-O-bis[(3R)-3-hydroxyacyl]-alpha-D-glucosamine + holo-[ACP] + H(+)</text>
        <dbReference type="Rhea" id="RHEA:53836"/>
        <dbReference type="Rhea" id="RHEA-COMP:9685"/>
        <dbReference type="Rhea" id="RHEA-COMP:9945"/>
        <dbReference type="ChEBI" id="CHEBI:15378"/>
        <dbReference type="ChEBI" id="CHEBI:64479"/>
        <dbReference type="ChEBI" id="CHEBI:78827"/>
        <dbReference type="ChEBI" id="CHEBI:137740"/>
        <dbReference type="ChEBI" id="CHEBI:137748"/>
        <dbReference type="EC" id="2.3.1.191"/>
    </reaction>
</comment>
<comment type="function">
    <text evidence="7">Catalyzes the N-acylation of UDP-3-O-acylglucosamine using 3-hydroxyacyl-ACP as the acyl donor. Is involved in the biosynthesis of lipid A, a phosphorylated glycolipid that anchors the lipopolysaccharide to the outer membrane of the cell.</text>
</comment>
<keyword evidence="5 7" id="KW-0443">Lipid metabolism</keyword>
<dbReference type="InterPro" id="IPR020573">
    <property type="entry name" value="UDP_GlcNAc_AcTrfase_non-rep"/>
</dbReference>
<keyword evidence="4 7" id="KW-0677">Repeat</keyword>
<keyword evidence="10" id="KW-1185">Reference proteome</keyword>
<evidence type="ECO:0000313" key="9">
    <source>
        <dbReference type="EMBL" id="AXY77916.1"/>
    </source>
</evidence>
<comment type="pathway">
    <text evidence="7">Bacterial outer membrane biogenesis; LPS lipid A biosynthesis.</text>
</comment>
<protein>
    <recommendedName>
        <fullName evidence="7">UDP-3-O-acylglucosamine N-acyltransferase</fullName>
        <ecNumber evidence="7">2.3.1.191</ecNumber>
    </recommendedName>
</protein>
<accession>A0A3B7MXY6</accession>
<dbReference type="SUPFAM" id="SSF51161">
    <property type="entry name" value="Trimeric LpxA-like enzymes"/>
    <property type="match status" value="1"/>
</dbReference>
<dbReference type="UniPathway" id="UPA00973"/>
<dbReference type="EC" id="2.3.1.191" evidence="7"/>
<evidence type="ECO:0000256" key="7">
    <source>
        <dbReference type="HAMAP-Rule" id="MF_00523"/>
    </source>
</evidence>
<evidence type="ECO:0000256" key="5">
    <source>
        <dbReference type="ARBA" id="ARBA00023098"/>
    </source>
</evidence>
<keyword evidence="3 7" id="KW-0808">Transferase</keyword>
<dbReference type="InterPro" id="IPR001451">
    <property type="entry name" value="Hexapep"/>
</dbReference>
<dbReference type="KEGG" id="pseg:D3H65_29720"/>
<keyword evidence="6 7" id="KW-0012">Acyltransferase</keyword>
<dbReference type="GO" id="GO:0016410">
    <property type="term" value="F:N-acyltransferase activity"/>
    <property type="evidence" value="ECO:0007669"/>
    <property type="project" value="InterPro"/>
</dbReference>
<dbReference type="GO" id="GO:0103118">
    <property type="term" value="F:UDP-3-O-[(3R)-3-hydroxyacyl]-glucosamine N-acyltransferase activity"/>
    <property type="evidence" value="ECO:0007669"/>
    <property type="project" value="UniProtKB-EC"/>
</dbReference>
<dbReference type="RefSeq" id="WP_119053789.1">
    <property type="nucleotide sequence ID" value="NZ_CP032157.1"/>
</dbReference>
<dbReference type="PANTHER" id="PTHR43378">
    <property type="entry name" value="UDP-3-O-ACYLGLUCOSAMINE N-ACYLTRANSFERASE"/>
    <property type="match status" value="1"/>
</dbReference>
<dbReference type="CDD" id="cd03352">
    <property type="entry name" value="LbH_LpxD"/>
    <property type="match status" value="1"/>
</dbReference>
<comment type="subunit">
    <text evidence="7">Homotrimer.</text>
</comment>
<dbReference type="InterPro" id="IPR011004">
    <property type="entry name" value="Trimer_LpxA-like_sf"/>
</dbReference>
<dbReference type="NCBIfam" id="NF002060">
    <property type="entry name" value="PRK00892.1"/>
    <property type="match status" value="1"/>
</dbReference>
<dbReference type="Gene3D" id="2.160.10.10">
    <property type="entry name" value="Hexapeptide repeat proteins"/>
    <property type="match status" value="1"/>
</dbReference>
<dbReference type="InterPro" id="IPR018357">
    <property type="entry name" value="Hexapep_transf_CS"/>
</dbReference>
<dbReference type="Gene3D" id="3.40.1390.10">
    <property type="entry name" value="MurE/MurF, N-terminal domain"/>
    <property type="match status" value="1"/>
</dbReference>
<dbReference type="PROSITE" id="PS00101">
    <property type="entry name" value="HEXAPEP_TRANSFERASES"/>
    <property type="match status" value="1"/>
</dbReference>
<dbReference type="NCBIfam" id="TIGR01853">
    <property type="entry name" value="lipid_A_lpxD"/>
    <property type="match status" value="1"/>
</dbReference>
<dbReference type="Pfam" id="PF14602">
    <property type="entry name" value="Hexapep_2"/>
    <property type="match status" value="1"/>
</dbReference>
<dbReference type="GO" id="GO:0009245">
    <property type="term" value="P:lipid A biosynthetic process"/>
    <property type="evidence" value="ECO:0007669"/>
    <property type="project" value="UniProtKB-UniRule"/>
</dbReference>
<evidence type="ECO:0000259" key="8">
    <source>
        <dbReference type="Pfam" id="PF04613"/>
    </source>
</evidence>
<keyword evidence="1 7" id="KW-0444">Lipid biosynthesis</keyword>
<dbReference type="Pfam" id="PF00132">
    <property type="entry name" value="Hexapep"/>
    <property type="match status" value="1"/>
</dbReference>
<evidence type="ECO:0000256" key="4">
    <source>
        <dbReference type="ARBA" id="ARBA00022737"/>
    </source>
</evidence>
<evidence type="ECO:0000313" key="10">
    <source>
        <dbReference type="Proteomes" id="UP000263900"/>
    </source>
</evidence>
<dbReference type="HAMAP" id="MF_00523">
    <property type="entry name" value="LpxD"/>
    <property type="match status" value="1"/>
</dbReference>
<name>A0A3B7MXY6_9BACT</name>
<feature type="active site" description="Proton acceptor" evidence="7">
    <location>
        <position position="239"/>
    </location>
</feature>
<comment type="similarity">
    <text evidence="7">Belongs to the transferase hexapeptide repeat family. LpxD subfamily.</text>
</comment>